<feature type="signal peptide" evidence="1">
    <location>
        <begin position="1"/>
        <end position="23"/>
    </location>
</feature>
<name>A0A433MTY4_9BURK</name>
<evidence type="ECO:0008006" key="4">
    <source>
        <dbReference type="Google" id="ProtNLM"/>
    </source>
</evidence>
<sequence length="147" mass="16169">MKVRRRTGLVLLVLAGLNICAAAQECRRWASTVVAFAEGSSVLDRDQIALIANRLDYFRRLYPDLDSVDLEGVARDNAPDAKQLAQRRAAATAHAVRTLFDGVKLHVSSHVYPPDWIDRGGNYAAFDAIPPRQDLPGCPKVSTTEEP</sequence>
<comment type="caution">
    <text evidence="2">The sequence shown here is derived from an EMBL/GenBank/DDBJ whole genome shotgun (WGS) entry which is preliminary data.</text>
</comment>
<reference evidence="2 3" key="1">
    <citation type="submission" date="2018-12" db="EMBL/GenBank/DDBJ databases">
        <title>The genome sequences of Variovorax guangxiensis DSM 27352.</title>
        <authorList>
            <person name="Gao J."/>
            <person name="Sun J."/>
        </authorList>
    </citation>
    <scope>NUCLEOTIDE SEQUENCE [LARGE SCALE GENOMIC DNA]</scope>
    <source>
        <strain evidence="2 3">DSM 27352</strain>
    </source>
</reference>
<feature type="chain" id="PRO_5019070210" description="OmpA-like domain-containing protein" evidence="1">
    <location>
        <begin position="24"/>
        <end position="147"/>
    </location>
</feature>
<evidence type="ECO:0000313" key="2">
    <source>
        <dbReference type="EMBL" id="RUR71351.1"/>
    </source>
</evidence>
<accession>A0A433MTY4</accession>
<protein>
    <recommendedName>
        <fullName evidence="4">OmpA-like domain-containing protein</fullName>
    </recommendedName>
</protein>
<evidence type="ECO:0000313" key="3">
    <source>
        <dbReference type="Proteomes" id="UP000281118"/>
    </source>
</evidence>
<dbReference type="AlphaFoldDB" id="A0A433MTY4"/>
<organism evidence="2 3">
    <name type="scientific">Variovorax guangxiensis</name>
    <dbReference type="NCBI Taxonomy" id="1775474"/>
    <lineage>
        <taxon>Bacteria</taxon>
        <taxon>Pseudomonadati</taxon>
        <taxon>Pseudomonadota</taxon>
        <taxon>Betaproteobacteria</taxon>
        <taxon>Burkholderiales</taxon>
        <taxon>Comamonadaceae</taxon>
        <taxon>Variovorax</taxon>
    </lineage>
</organism>
<dbReference type="Proteomes" id="UP000281118">
    <property type="component" value="Unassembled WGS sequence"/>
</dbReference>
<gene>
    <name evidence="2" type="ORF">EJP67_30330</name>
</gene>
<dbReference type="RefSeq" id="WP_126025426.1">
    <property type="nucleotide sequence ID" value="NZ_RXFT01000020.1"/>
</dbReference>
<keyword evidence="1" id="KW-0732">Signal</keyword>
<proteinExistence type="predicted"/>
<dbReference type="EMBL" id="RXFT01000020">
    <property type="protein sequence ID" value="RUR71351.1"/>
    <property type="molecule type" value="Genomic_DNA"/>
</dbReference>
<evidence type="ECO:0000256" key="1">
    <source>
        <dbReference type="SAM" id="SignalP"/>
    </source>
</evidence>
<dbReference type="OrthoDB" id="8857032at2"/>